<dbReference type="SUPFAM" id="SSF116734">
    <property type="entry name" value="DNA methylase specificity domain"/>
    <property type="match status" value="2"/>
</dbReference>
<keyword evidence="5" id="KW-0378">Hydrolase</keyword>
<dbReference type="InterPro" id="IPR000055">
    <property type="entry name" value="Restrct_endonuc_typeI_TRD"/>
</dbReference>
<dbReference type="InterPro" id="IPR044946">
    <property type="entry name" value="Restrct_endonuc_typeI_TRD_sf"/>
</dbReference>
<evidence type="ECO:0000313" key="6">
    <source>
        <dbReference type="Proteomes" id="UP000234420"/>
    </source>
</evidence>
<dbReference type="Pfam" id="PF01420">
    <property type="entry name" value="Methylase_S"/>
    <property type="match status" value="1"/>
</dbReference>
<dbReference type="RefSeq" id="WP_101769943.1">
    <property type="nucleotide sequence ID" value="NZ_BPPU01000005.1"/>
</dbReference>
<keyword evidence="6" id="KW-1185">Reference proteome</keyword>
<evidence type="ECO:0000256" key="1">
    <source>
        <dbReference type="ARBA" id="ARBA00010923"/>
    </source>
</evidence>
<protein>
    <submittedName>
        <fullName evidence="5">Type I restriction endonuclease subunit S</fullName>
    </submittedName>
</protein>
<organism evidence="5 6">
    <name type="scientific">Photobacterium carnosum</name>
    <dbReference type="NCBI Taxonomy" id="2023717"/>
    <lineage>
        <taxon>Bacteria</taxon>
        <taxon>Pseudomonadati</taxon>
        <taxon>Pseudomonadota</taxon>
        <taxon>Gammaproteobacteria</taxon>
        <taxon>Vibrionales</taxon>
        <taxon>Vibrionaceae</taxon>
        <taxon>Photobacterium</taxon>
    </lineage>
</organism>
<dbReference type="GO" id="GO:0003677">
    <property type="term" value="F:DNA binding"/>
    <property type="evidence" value="ECO:0007669"/>
    <property type="project" value="UniProtKB-KW"/>
</dbReference>
<dbReference type="PANTHER" id="PTHR30408:SF13">
    <property type="entry name" value="TYPE I RESTRICTION ENZYME HINDI SPECIFICITY SUBUNIT"/>
    <property type="match status" value="1"/>
</dbReference>
<keyword evidence="5" id="KW-0255">Endonuclease</keyword>
<gene>
    <name evidence="5" type="ORF">CIK00_17540</name>
</gene>
<dbReference type="InterPro" id="IPR052021">
    <property type="entry name" value="Type-I_RS_S_subunit"/>
</dbReference>
<reference evidence="5 6" key="1">
    <citation type="journal article" date="2018" name="Syst. Appl. Microbiol.">
        <title>Photobacterium carnosum sp. nov., isolated from spoiled modified atmosphere packaged poultry meat.</title>
        <authorList>
            <person name="Hilgarth M."/>
            <person name="Fuertes S."/>
            <person name="Ehrmann M."/>
            <person name="Vogel R.F."/>
        </authorList>
    </citation>
    <scope>NUCLEOTIDE SEQUENCE [LARGE SCALE GENOMIC DNA]</scope>
    <source>
        <strain evidence="5 6">TMW 2.2021</strain>
    </source>
</reference>
<accession>A0A2N4UNM5</accession>
<name>A0A2N4UNM5_9GAMM</name>
<keyword evidence="5" id="KW-0540">Nuclease</keyword>
<dbReference type="AlphaFoldDB" id="A0A2N4UNM5"/>
<evidence type="ECO:0000259" key="4">
    <source>
        <dbReference type="Pfam" id="PF01420"/>
    </source>
</evidence>
<feature type="domain" description="Type I restriction modification DNA specificity" evidence="4">
    <location>
        <begin position="3"/>
        <end position="184"/>
    </location>
</feature>
<keyword evidence="3" id="KW-0238">DNA-binding</keyword>
<dbReference type="CDD" id="cd17246">
    <property type="entry name" value="RMtype1_S_SonII-TRD2-CR2_like"/>
    <property type="match status" value="1"/>
</dbReference>
<evidence type="ECO:0000256" key="3">
    <source>
        <dbReference type="ARBA" id="ARBA00023125"/>
    </source>
</evidence>
<proteinExistence type="inferred from homology"/>
<sequence>MSFEVKSIGEVCSVGDGAHSKVTRVDEGIPYLTSKNIGQGFLKLDKLDYISEESFEKLFSKDSKATRRPQAGDVLFGIIGSFGNTYLYKKSDFFGFSSSIGILRPDPELLDSEFLYYVVSSKKFRDNHANHNSGSVQGYTNIPTVKGLAIPVPSLIVQKRIANILKSLDRKITVNQQTNQTLEQMAQAIFKSWFVDFDPVKAKMNGEQPEGMDAATASLFPEKLVESELGLIPDGWLVDQIGAHVDVTKGKSYKSVELQESTTALVTLKSFKRGGGYRMDGLKEYTGTYKPQQVIKAGELVMSLTDVTQAAEIIGKPALVIDAPQYDTLVASLDVAILRPKESTAKQYYYGLMSTYRFHRYAESFATGTTVLHLSSKGITTFKYACPSAELVKKYNEFATPIFDKIQANILESQELAKLRDLLLPKLLSGEIELGTSEELVEAI</sequence>
<keyword evidence="2" id="KW-0680">Restriction system</keyword>
<comment type="similarity">
    <text evidence="1">Belongs to the type-I restriction system S methylase family.</text>
</comment>
<dbReference type="Gene3D" id="3.90.220.20">
    <property type="entry name" value="DNA methylase specificity domains"/>
    <property type="match status" value="2"/>
</dbReference>
<dbReference type="GO" id="GO:0009307">
    <property type="term" value="P:DNA restriction-modification system"/>
    <property type="evidence" value="ECO:0007669"/>
    <property type="project" value="UniProtKB-KW"/>
</dbReference>
<dbReference type="EMBL" id="NPIB01000027">
    <property type="protein sequence ID" value="PLC56624.1"/>
    <property type="molecule type" value="Genomic_DNA"/>
</dbReference>
<dbReference type="GO" id="GO:0004519">
    <property type="term" value="F:endonuclease activity"/>
    <property type="evidence" value="ECO:0007669"/>
    <property type="project" value="UniProtKB-KW"/>
</dbReference>
<dbReference type="PANTHER" id="PTHR30408">
    <property type="entry name" value="TYPE-1 RESTRICTION ENZYME ECOKI SPECIFICITY PROTEIN"/>
    <property type="match status" value="1"/>
</dbReference>
<dbReference type="Proteomes" id="UP000234420">
    <property type="component" value="Unassembled WGS sequence"/>
</dbReference>
<evidence type="ECO:0000256" key="2">
    <source>
        <dbReference type="ARBA" id="ARBA00022747"/>
    </source>
</evidence>
<evidence type="ECO:0000313" key="5">
    <source>
        <dbReference type="EMBL" id="PLC56624.1"/>
    </source>
</evidence>
<comment type="caution">
    <text evidence="5">The sequence shown here is derived from an EMBL/GenBank/DDBJ whole genome shotgun (WGS) entry which is preliminary data.</text>
</comment>